<protein>
    <submittedName>
        <fullName evidence="4">ROK family transcriptional regulator</fullName>
    </submittedName>
</protein>
<organism evidence="4 5">
    <name type="scientific">Paenibacillus violae</name>
    <dbReference type="NCBI Taxonomy" id="3077234"/>
    <lineage>
        <taxon>Bacteria</taxon>
        <taxon>Bacillati</taxon>
        <taxon>Bacillota</taxon>
        <taxon>Bacilli</taxon>
        <taxon>Bacillales</taxon>
        <taxon>Paenibacillaceae</taxon>
        <taxon>Paenibacillus</taxon>
    </lineage>
</organism>
<evidence type="ECO:0000313" key="4">
    <source>
        <dbReference type="EMBL" id="MDU0206352.1"/>
    </source>
</evidence>
<comment type="caution">
    <text evidence="4">The sequence shown here is derived from an EMBL/GenBank/DDBJ whole genome shotgun (WGS) entry which is preliminary data.</text>
</comment>
<dbReference type="Gene3D" id="1.10.10.10">
    <property type="entry name" value="Winged helix-like DNA-binding domain superfamily/Winged helix DNA-binding domain"/>
    <property type="match status" value="1"/>
</dbReference>
<dbReference type="SUPFAM" id="SSF46785">
    <property type="entry name" value="Winged helix' DNA-binding domain"/>
    <property type="match status" value="1"/>
</dbReference>
<dbReference type="SUPFAM" id="SSF53067">
    <property type="entry name" value="Actin-like ATPase domain"/>
    <property type="match status" value="1"/>
</dbReference>
<comment type="similarity">
    <text evidence="2">Belongs to the ROK (NagC/XylR) family.</text>
</comment>
<evidence type="ECO:0000256" key="2">
    <source>
        <dbReference type="ARBA" id="ARBA00006479"/>
    </source>
</evidence>
<evidence type="ECO:0000256" key="3">
    <source>
        <dbReference type="ARBA" id="ARBA00022629"/>
    </source>
</evidence>
<gene>
    <name evidence="4" type="ORF">RQP52_35370</name>
</gene>
<dbReference type="Gene3D" id="3.30.420.40">
    <property type="match status" value="2"/>
</dbReference>
<proteinExistence type="inferred from homology"/>
<dbReference type="PANTHER" id="PTHR18964:SF149">
    <property type="entry name" value="BIFUNCTIONAL UDP-N-ACETYLGLUCOSAMINE 2-EPIMERASE_N-ACETYLMANNOSAMINE KINASE"/>
    <property type="match status" value="1"/>
</dbReference>
<name>A0ABU3RR69_9BACL</name>
<reference evidence="4 5" key="1">
    <citation type="submission" date="2023-10" db="EMBL/GenBank/DDBJ databases">
        <title>Paenibacillus strain PFR10 Genome sequencing and assembly.</title>
        <authorList>
            <person name="Kim I."/>
        </authorList>
    </citation>
    <scope>NUCLEOTIDE SEQUENCE [LARGE SCALE GENOMIC DNA]</scope>
    <source>
        <strain evidence="4 5">PFR10</strain>
    </source>
</reference>
<keyword evidence="5" id="KW-1185">Reference proteome</keyword>
<dbReference type="Proteomes" id="UP001260980">
    <property type="component" value="Unassembled WGS sequence"/>
</dbReference>
<evidence type="ECO:0000313" key="5">
    <source>
        <dbReference type="Proteomes" id="UP001260980"/>
    </source>
</evidence>
<keyword evidence="3" id="KW-0859">Xylose metabolism</keyword>
<sequence length="392" mass="42809">MAVVNTADIRSMNKKNIIQAVRSGQPATKKAIADGLGLSFATVSNLCNQLIEEGILKIASSENSSGGRIPGLISLEPGSRGSLCLDLNQPEHVNASLLNLQNETLDSVTAAIPSGQGLTERLQVCYEVAMQLLDRQQMSYEHLLGVGAAIPGIFYKKNNTVINSTIPIFENQPVKKLLEDRFQLPVYLENESNILALATSTRLQLNSGERQEVAYIYIAEGLGVGITHQGAIFGGNRGFGGEVSHMPLGSNRYSCYCGQEGCVETELSLFGFWKSYSGTAVQAPSDSLASFWKEFVEAAQSGEERARQVLGDKGRLLGKLISVITNLFDPDEVYVGGMVEPIFPFMYPYLLEEATSRVITKDFYFPAIKSGGDYEETMHQGCAEMVFKFWSP</sequence>
<keyword evidence="3" id="KW-0119">Carbohydrate metabolism</keyword>
<evidence type="ECO:0000256" key="1">
    <source>
        <dbReference type="ARBA" id="ARBA00002486"/>
    </source>
</evidence>
<dbReference type="RefSeq" id="WP_315956149.1">
    <property type="nucleotide sequence ID" value="NZ_JAWCUD010000024.1"/>
</dbReference>
<dbReference type="EMBL" id="JAWCUD010000024">
    <property type="protein sequence ID" value="MDU0206352.1"/>
    <property type="molecule type" value="Genomic_DNA"/>
</dbReference>
<dbReference type="PANTHER" id="PTHR18964">
    <property type="entry name" value="ROK (REPRESSOR, ORF, KINASE) FAMILY"/>
    <property type="match status" value="1"/>
</dbReference>
<comment type="function">
    <text evidence="1">Transcriptional repressor of xylose-utilizing enzymes.</text>
</comment>
<dbReference type="Pfam" id="PF00480">
    <property type="entry name" value="ROK"/>
    <property type="match status" value="1"/>
</dbReference>
<accession>A0ABU3RR69</accession>
<dbReference type="InterPro" id="IPR036388">
    <property type="entry name" value="WH-like_DNA-bd_sf"/>
</dbReference>
<dbReference type="InterPro" id="IPR036390">
    <property type="entry name" value="WH_DNA-bd_sf"/>
</dbReference>
<dbReference type="InterPro" id="IPR000600">
    <property type="entry name" value="ROK"/>
</dbReference>
<dbReference type="InterPro" id="IPR043129">
    <property type="entry name" value="ATPase_NBD"/>
</dbReference>